<feature type="transmembrane region" description="Helical" evidence="1">
    <location>
        <begin position="21"/>
        <end position="42"/>
    </location>
</feature>
<keyword evidence="3" id="KW-1185">Reference proteome</keyword>
<dbReference type="AlphaFoldDB" id="A0AAD3TIT4"/>
<organism evidence="2 3">
    <name type="scientific">Nepenthes gracilis</name>
    <name type="common">Slender pitcher plant</name>
    <dbReference type="NCBI Taxonomy" id="150966"/>
    <lineage>
        <taxon>Eukaryota</taxon>
        <taxon>Viridiplantae</taxon>
        <taxon>Streptophyta</taxon>
        <taxon>Embryophyta</taxon>
        <taxon>Tracheophyta</taxon>
        <taxon>Spermatophyta</taxon>
        <taxon>Magnoliopsida</taxon>
        <taxon>eudicotyledons</taxon>
        <taxon>Gunneridae</taxon>
        <taxon>Pentapetalae</taxon>
        <taxon>Caryophyllales</taxon>
        <taxon>Nepenthaceae</taxon>
        <taxon>Nepenthes</taxon>
    </lineage>
</organism>
<reference evidence="2" key="1">
    <citation type="submission" date="2023-05" db="EMBL/GenBank/DDBJ databases">
        <title>Nepenthes gracilis genome sequencing.</title>
        <authorList>
            <person name="Fukushima K."/>
        </authorList>
    </citation>
    <scope>NUCLEOTIDE SEQUENCE</scope>
    <source>
        <strain evidence="2">SING2019-196</strain>
    </source>
</reference>
<evidence type="ECO:0000313" key="2">
    <source>
        <dbReference type="EMBL" id="GMH29951.1"/>
    </source>
</evidence>
<keyword evidence="1" id="KW-0472">Membrane</keyword>
<keyword evidence="1" id="KW-0812">Transmembrane</keyword>
<proteinExistence type="predicted"/>
<sequence>MRVSSCLLMPEERKFLAFDDSVFCTAVWLGGSPLFFGCMAWDDRCEKVFGLEYCLHQVVMPLLMWNHLLASAGLLLFGLRGGGLVESQVHVYRALLIPSLLLAAVDTVFGCLMPLVICLLCCGGCMPMTLL</sequence>
<evidence type="ECO:0000256" key="1">
    <source>
        <dbReference type="SAM" id="Phobius"/>
    </source>
</evidence>
<name>A0AAD3TIT4_NEPGR</name>
<dbReference type="Proteomes" id="UP001279734">
    <property type="component" value="Unassembled WGS sequence"/>
</dbReference>
<evidence type="ECO:0000313" key="3">
    <source>
        <dbReference type="Proteomes" id="UP001279734"/>
    </source>
</evidence>
<keyword evidence="1" id="KW-1133">Transmembrane helix</keyword>
<protein>
    <submittedName>
        <fullName evidence="2">Uncharacterized protein</fullName>
    </submittedName>
</protein>
<accession>A0AAD3TIT4</accession>
<dbReference type="EMBL" id="BSYO01000037">
    <property type="protein sequence ID" value="GMH29951.1"/>
    <property type="molecule type" value="Genomic_DNA"/>
</dbReference>
<gene>
    <name evidence="2" type="ORF">Nepgr_031794</name>
</gene>
<feature type="transmembrane region" description="Helical" evidence="1">
    <location>
        <begin position="100"/>
        <end position="130"/>
    </location>
</feature>
<comment type="caution">
    <text evidence="2">The sequence shown here is derived from an EMBL/GenBank/DDBJ whole genome shotgun (WGS) entry which is preliminary data.</text>
</comment>
<feature type="transmembrane region" description="Helical" evidence="1">
    <location>
        <begin position="62"/>
        <end position="79"/>
    </location>
</feature>